<keyword evidence="4" id="KW-0413">Isomerase</keyword>
<dbReference type="EMBL" id="KU686198">
    <property type="protein sequence ID" value="AOV58854.1"/>
    <property type="molecule type" value="Genomic_DNA"/>
</dbReference>
<dbReference type="PANTHER" id="PTHR43103:SF3">
    <property type="entry name" value="ADP-L-GLYCERO-D-MANNO-HEPTOSE-6-EPIMERASE"/>
    <property type="match status" value="1"/>
</dbReference>
<gene>
    <name evidence="4" type="ORF">T040910_110</name>
</gene>
<evidence type="ECO:0000256" key="1">
    <source>
        <dbReference type="ARBA" id="ARBA00022857"/>
    </source>
</evidence>
<evidence type="ECO:0000256" key="2">
    <source>
        <dbReference type="ARBA" id="ARBA00023277"/>
    </source>
</evidence>
<accession>A0A1D8KJQ4</accession>
<protein>
    <submittedName>
        <fullName evidence="4">ADP-L-glycero-D-manno-heptose-6-epimerase</fullName>
        <ecNumber evidence="4">5.1.3.20</ecNumber>
    </submittedName>
</protein>
<keyword evidence="2" id="KW-0119">Carbohydrate metabolism</keyword>
<dbReference type="InterPro" id="IPR001509">
    <property type="entry name" value="Epimerase_deHydtase"/>
</dbReference>
<dbReference type="GO" id="GO:0008712">
    <property type="term" value="F:ADP-glyceromanno-heptose 6-epimerase activity"/>
    <property type="evidence" value="ECO:0007669"/>
    <property type="project" value="UniProtKB-EC"/>
</dbReference>
<dbReference type="Proteomes" id="UP000240804">
    <property type="component" value="Segment"/>
</dbReference>
<proteinExistence type="predicted"/>
<dbReference type="Gene3D" id="3.90.25.10">
    <property type="entry name" value="UDP-galactose 4-epimerase, domain 1"/>
    <property type="match status" value="1"/>
</dbReference>
<dbReference type="PANTHER" id="PTHR43103">
    <property type="entry name" value="NUCLEOSIDE-DIPHOSPHATE-SUGAR EPIMERASE"/>
    <property type="match status" value="1"/>
</dbReference>
<name>A0A1D8KJQ4_9CAUD</name>
<sequence>MKMITGCAGFIGSHFAKQYEQHLGVEQHNAIHILERFGRWQDVDEIIHMGAISSTTETDLNKLHFYNVELTLKLFEKAIEYQIPVRYASSASVYGTFINGTINPLNYYAMTKAQVDYWVQDNIDKFRKIQGFRFFNVYGDGEEHKGNQRSPISKFTEEAKMTGKIKIFEGSENMMRDFIFVDDIVRIVPNNREGSGIFDLGSTYTYSFRDIAEIIAKKYGAEIIEIPFPEHLKGKYQFCTKTNRDWYGYRFTKVEEYINRPSQPDTSHNQSVS</sequence>
<evidence type="ECO:0000259" key="3">
    <source>
        <dbReference type="Pfam" id="PF01370"/>
    </source>
</evidence>
<dbReference type="InterPro" id="IPR036291">
    <property type="entry name" value="NAD(P)-bd_dom_sf"/>
</dbReference>
<organism evidence="4 5">
    <name type="scientific">Synechococcus phage S-CAM3</name>
    <dbReference type="NCBI Taxonomy" id="1883366"/>
    <lineage>
        <taxon>Viruses</taxon>
        <taxon>Duplodnaviria</taxon>
        <taxon>Heunggongvirae</taxon>
        <taxon>Uroviricota</taxon>
        <taxon>Caudoviricetes</taxon>
        <taxon>Pantevenvirales</taxon>
        <taxon>Kyanoviridae</taxon>
        <taxon>Charybdisvirus</taxon>
        <taxon>Charybdisvirus scam3</taxon>
    </lineage>
</organism>
<reference evidence="4 5" key="1">
    <citation type="journal article" date="2016" name="Virology">
        <title>The genomic content and context of auxiliary metabolic genes in marine cyanomyoviruses.</title>
        <authorList>
            <person name="Crummett L.T."/>
            <person name="Puxty R.J."/>
            <person name="Weihe C."/>
            <person name="Marston M.F."/>
            <person name="Martiny J.B."/>
        </authorList>
    </citation>
    <scope>NUCLEOTIDE SEQUENCE [LARGE SCALE GENOMIC DNA]</scope>
    <source>
        <strain evidence="4">0910TB04</strain>
    </source>
</reference>
<dbReference type="SUPFAM" id="SSF51735">
    <property type="entry name" value="NAD(P)-binding Rossmann-fold domains"/>
    <property type="match status" value="1"/>
</dbReference>
<feature type="domain" description="NAD-dependent epimerase/dehydratase" evidence="3">
    <location>
        <begin position="3"/>
        <end position="187"/>
    </location>
</feature>
<dbReference type="Gene3D" id="3.40.50.720">
    <property type="entry name" value="NAD(P)-binding Rossmann-like Domain"/>
    <property type="match status" value="1"/>
</dbReference>
<evidence type="ECO:0000313" key="5">
    <source>
        <dbReference type="Proteomes" id="UP000240804"/>
    </source>
</evidence>
<evidence type="ECO:0000313" key="4">
    <source>
        <dbReference type="EMBL" id="AOV58854.1"/>
    </source>
</evidence>
<keyword evidence="1" id="KW-0521">NADP</keyword>
<dbReference type="EC" id="5.1.3.20" evidence="4"/>
<dbReference type="Pfam" id="PF01370">
    <property type="entry name" value="Epimerase"/>
    <property type="match status" value="1"/>
</dbReference>